<dbReference type="RefSeq" id="WP_147086605.1">
    <property type="nucleotide sequence ID" value="NZ_VORM01000005.1"/>
</dbReference>
<reference evidence="2 3" key="1">
    <citation type="submission" date="2019-08" db="EMBL/GenBank/DDBJ databases">
        <title>Genomes of Subsaximicrobium wynnwilliamsii strains.</title>
        <authorList>
            <person name="Bowman J.P."/>
        </authorList>
    </citation>
    <scope>NUCLEOTIDE SEQUENCE [LARGE SCALE GENOMIC DNA]</scope>
    <source>
        <strain evidence="2 3">2-80-2</strain>
    </source>
</reference>
<dbReference type="Proteomes" id="UP000321578">
    <property type="component" value="Unassembled WGS sequence"/>
</dbReference>
<dbReference type="EMBL" id="VORO01000010">
    <property type="protein sequence ID" value="TXD88981.1"/>
    <property type="molecule type" value="Genomic_DNA"/>
</dbReference>
<feature type="signal peptide" evidence="1">
    <location>
        <begin position="1"/>
        <end position="19"/>
    </location>
</feature>
<dbReference type="OrthoDB" id="1428473at2"/>
<proteinExistence type="predicted"/>
<keyword evidence="3" id="KW-1185">Reference proteome</keyword>
<protein>
    <recommendedName>
        <fullName evidence="4">Nicotinate-nucleotide adenylyltransferase</fullName>
    </recommendedName>
</protein>
<dbReference type="AlphaFoldDB" id="A0A5C6ZGV3"/>
<comment type="caution">
    <text evidence="2">The sequence shown here is derived from an EMBL/GenBank/DDBJ whole genome shotgun (WGS) entry which is preliminary data.</text>
</comment>
<sequence>MKTIIMGLIVSLITTAVLAQHENVMVTSFETSNHKVYEKSAANSNYINAALEKTVAKRIATLEDIVANYDIKQESIYSPNKKTTYTVDFKQNSDHIKAIYDQEGLIIKTEEAYNNVRMPYSISGKLAQNYPGWSFENVKCLITYSNGDKRIAYHVELAKGRDSKLVELIH</sequence>
<dbReference type="Gene3D" id="3.10.450.360">
    <property type="match status" value="1"/>
</dbReference>
<evidence type="ECO:0008006" key="4">
    <source>
        <dbReference type="Google" id="ProtNLM"/>
    </source>
</evidence>
<keyword evidence="1" id="KW-0732">Signal</keyword>
<evidence type="ECO:0000313" key="3">
    <source>
        <dbReference type="Proteomes" id="UP000321578"/>
    </source>
</evidence>
<accession>A0A5C6ZGV3</accession>
<evidence type="ECO:0000313" key="2">
    <source>
        <dbReference type="EMBL" id="TXD88981.1"/>
    </source>
</evidence>
<dbReference type="SUPFAM" id="SSF160574">
    <property type="entry name" value="BT0923-like"/>
    <property type="match status" value="1"/>
</dbReference>
<feature type="chain" id="PRO_5022912716" description="Nicotinate-nucleotide adenylyltransferase" evidence="1">
    <location>
        <begin position="20"/>
        <end position="170"/>
    </location>
</feature>
<name>A0A5C6ZGV3_9FLAO</name>
<gene>
    <name evidence="2" type="ORF">ESY86_10850</name>
</gene>
<organism evidence="2 3">
    <name type="scientific">Subsaximicrobium wynnwilliamsii</name>
    <dbReference type="NCBI Taxonomy" id="291179"/>
    <lineage>
        <taxon>Bacteria</taxon>
        <taxon>Pseudomonadati</taxon>
        <taxon>Bacteroidota</taxon>
        <taxon>Flavobacteriia</taxon>
        <taxon>Flavobacteriales</taxon>
        <taxon>Flavobacteriaceae</taxon>
        <taxon>Subsaximicrobium</taxon>
    </lineage>
</organism>
<evidence type="ECO:0000256" key="1">
    <source>
        <dbReference type="SAM" id="SignalP"/>
    </source>
</evidence>